<dbReference type="EMBL" id="BA000048">
    <property type="protein sequence ID" value="BAJ50851.1"/>
    <property type="molecule type" value="Genomic_DNA"/>
</dbReference>
<dbReference type="InterPro" id="IPR019199">
    <property type="entry name" value="Virulence_VapD/CRISPR_Cas2"/>
</dbReference>
<comment type="cofactor">
    <cofactor evidence="1 8">
        <name>Mg(2+)</name>
        <dbReference type="ChEBI" id="CHEBI:18420"/>
    </cofactor>
</comment>
<evidence type="ECO:0000256" key="5">
    <source>
        <dbReference type="ARBA" id="ARBA00022801"/>
    </source>
</evidence>
<dbReference type="GO" id="GO:0004521">
    <property type="term" value="F:RNA endonuclease activity"/>
    <property type="evidence" value="ECO:0007669"/>
    <property type="project" value="InterPro"/>
</dbReference>
<evidence type="ECO:0000256" key="3">
    <source>
        <dbReference type="ARBA" id="ARBA00022723"/>
    </source>
</evidence>
<dbReference type="CDD" id="cd09725">
    <property type="entry name" value="Cas2_I_II_III"/>
    <property type="match status" value="1"/>
</dbReference>
<accession>E6N6Z2</accession>
<dbReference type="AlphaFoldDB" id="E6N6Z2"/>
<keyword evidence="2 8" id="KW-0540">Nuclease</keyword>
<comment type="function">
    <text evidence="8">CRISPR (clustered regularly interspaced short palindromic repeat), is an adaptive immune system that provides protection against mobile genetic elements (viruses, transposable elements and conjugative plasmids). CRISPR clusters contain sequences complementary to antecedent mobile elements and target invading nucleic acids. CRISPR clusters are transcribed and processed into CRISPR RNA (crRNA). Functions as a ssRNA-specific endoribonuclease. Involved in the integration of spacer DNA into the CRISPR cassette.</text>
</comment>
<dbReference type="STRING" id="311458.CSUB_C0998"/>
<gene>
    <name evidence="8" type="primary">cas2</name>
    <name evidence="10" type="ORF">CSUB_C0998</name>
    <name evidence="9" type="ORF">HGMM_F34A01C16</name>
</gene>
<evidence type="ECO:0000313" key="10">
    <source>
        <dbReference type="EMBL" id="BAJ50851.1"/>
    </source>
</evidence>
<keyword evidence="4 8" id="KW-0255">Endonuclease</keyword>
<reference evidence="9 11" key="2">
    <citation type="journal article" date="2011" name="Nucleic Acids Res.">
        <title>Insights into the evolution of Archaea and eukaryotic protein modifier systems revealed by the genome of a novel archaeal group.</title>
        <authorList>
            <person name="Nunoura T."/>
            <person name="Takaki Y."/>
            <person name="Kakuta J."/>
            <person name="Nishi S."/>
            <person name="Sugahara J."/>
            <person name="Kazama H."/>
            <person name="Chee G."/>
            <person name="Hattori M."/>
            <person name="Kanai A."/>
            <person name="Atomi H."/>
            <person name="Takai K."/>
            <person name="Takami H."/>
        </authorList>
    </citation>
    <scope>NUCLEOTIDE SEQUENCE [LARGE SCALE GENOMIC DNA]</scope>
</reference>
<evidence type="ECO:0000256" key="2">
    <source>
        <dbReference type="ARBA" id="ARBA00022722"/>
    </source>
</evidence>
<dbReference type="PANTHER" id="PTHR34405:SF3">
    <property type="entry name" value="CRISPR-ASSOCIATED ENDORIBONUCLEASE CAS2 3"/>
    <property type="match status" value="1"/>
</dbReference>
<evidence type="ECO:0000313" key="11">
    <source>
        <dbReference type="Proteomes" id="UP000008120"/>
    </source>
</evidence>
<evidence type="ECO:0000256" key="4">
    <source>
        <dbReference type="ARBA" id="ARBA00022759"/>
    </source>
</evidence>
<dbReference type="GO" id="GO:0043571">
    <property type="term" value="P:maintenance of CRISPR repeat elements"/>
    <property type="evidence" value="ECO:0007669"/>
    <property type="project" value="UniProtKB-UniRule"/>
</dbReference>
<keyword evidence="6 8" id="KW-0460">Magnesium</keyword>
<evidence type="ECO:0000256" key="7">
    <source>
        <dbReference type="ARBA" id="ARBA00023118"/>
    </source>
</evidence>
<keyword evidence="7 8" id="KW-0051">Antiviral defense</keyword>
<comment type="similarity">
    <text evidence="8">Belongs to the CRISPR-associated endoribonuclease Cas2 protein family.</text>
</comment>
<dbReference type="PANTHER" id="PTHR34405">
    <property type="entry name" value="CRISPR-ASSOCIATED ENDORIBONUCLEASE CAS2"/>
    <property type="match status" value="1"/>
</dbReference>
<evidence type="ECO:0000313" key="9">
    <source>
        <dbReference type="EMBL" id="BAJ48061.1"/>
    </source>
</evidence>
<proteinExistence type="inferred from homology"/>
<evidence type="ECO:0000256" key="6">
    <source>
        <dbReference type="ARBA" id="ARBA00022842"/>
    </source>
</evidence>
<protein>
    <recommendedName>
        <fullName evidence="8">CRISPR-associated endoribonuclease Cas2</fullName>
        <ecNumber evidence="8">3.1.-.-</ecNumber>
    </recommendedName>
</protein>
<keyword evidence="5 8" id="KW-0378">Hydrolase</keyword>
<sequence>MSTKPTHILVIYDVSDDGRRFELAAALKRLGLTRVQRSAFVGPCTVALISDVKNVSRRIIDFSTDNVQIYPLTPASYRLRVVVGREFRDEDGDVAGGYVV</sequence>
<feature type="binding site" evidence="8">
    <location>
        <position position="13"/>
    </location>
    <ligand>
        <name>Mg(2+)</name>
        <dbReference type="ChEBI" id="CHEBI:18420"/>
        <note>catalytic</note>
    </ligand>
</feature>
<dbReference type="NCBIfam" id="TIGR01573">
    <property type="entry name" value="cas2"/>
    <property type="match status" value="1"/>
</dbReference>
<evidence type="ECO:0000256" key="8">
    <source>
        <dbReference type="HAMAP-Rule" id="MF_01471"/>
    </source>
</evidence>
<dbReference type="Gene3D" id="3.30.70.240">
    <property type="match status" value="1"/>
</dbReference>
<name>E6N6Z2_CALS0</name>
<comment type="subunit">
    <text evidence="8">Homodimer, forms a heterotetramer with a Cas1 homodimer.</text>
</comment>
<dbReference type="Proteomes" id="UP000008120">
    <property type="component" value="Chromosome"/>
</dbReference>
<dbReference type="GO" id="GO:0051607">
    <property type="term" value="P:defense response to virus"/>
    <property type="evidence" value="ECO:0007669"/>
    <property type="project" value="UniProtKB-UniRule"/>
</dbReference>
<dbReference type="SUPFAM" id="SSF143430">
    <property type="entry name" value="TTP0101/SSO1404-like"/>
    <property type="match status" value="1"/>
</dbReference>
<dbReference type="GO" id="GO:0046872">
    <property type="term" value="F:metal ion binding"/>
    <property type="evidence" value="ECO:0007669"/>
    <property type="project" value="UniProtKB-UniRule"/>
</dbReference>
<dbReference type="GO" id="GO:0016787">
    <property type="term" value="F:hydrolase activity"/>
    <property type="evidence" value="ECO:0007669"/>
    <property type="project" value="UniProtKB-KW"/>
</dbReference>
<dbReference type="KEGG" id="csu:CSUB_C0998"/>
<dbReference type="InterPro" id="IPR021127">
    <property type="entry name" value="CRISPR_associated_Cas2"/>
</dbReference>
<keyword evidence="3 8" id="KW-0479">Metal-binding</keyword>
<evidence type="ECO:0000256" key="1">
    <source>
        <dbReference type="ARBA" id="ARBA00001946"/>
    </source>
</evidence>
<reference evidence="9 11" key="1">
    <citation type="journal article" date="2005" name="Environ. Microbiol.">
        <title>Genetic and functional properties of uncultivated thermophilic crenarchaeotes from a subsurface gold mine as revealed by analysis of genome fragments.</title>
        <authorList>
            <person name="Nunoura T."/>
            <person name="Hirayama H."/>
            <person name="Takami H."/>
            <person name="Oida H."/>
            <person name="Nishi S."/>
            <person name="Shimamura S."/>
            <person name="Suzuki Y."/>
            <person name="Inagaki F."/>
            <person name="Takai K."/>
            <person name="Nealson K.H."/>
            <person name="Horikoshi K."/>
        </authorList>
    </citation>
    <scope>NUCLEOTIDE SEQUENCE [LARGE SCALE GENOMIC DNA]</scope>
</reference>
<dbReference type="Pfam" id="PF09827">
    <property type="entry name" value="CRISPR_Cas2"/>
    <property type="match status" value="1"/>
</dbReference>
<organism evidence="9 11">
    <name type="scientific">Caldiarchaeum subterraneum</name>
    <dbReference type="NCBI Taxonomy" id="311458"/>
    <lineage>
        <taxon>Archaea</taxon>
        <taxon>Nitrososphaerota</taxon>
        <taxon>Candidatus Caldarchaeales</taxon>
        <taxon>Candidatus Caldarchaeaceae</taxon>
        <taxon>Candidatus Caldarchaeum</taxon>
    </lineage>
</organism>
<dbReference type="EMBL" id="AP011853">
    <property type="protein sequence ID" value="BAJ48061.1"/>
    <property type="molecule type" value="Genomic_DNA"/>
</dbReference>
<dbReference type="EC" id="3.1.-.-" evidence="8"/>
<dbReference type="HAMAP" id="MF_01471">
    <property type="entry name" value="Cas2"/>
    <property type="match status" value="1"/>
</dbReference>